<gene>
    <name evidence="12" type="ORF">K6K13_04285</name>
</gene>
<evidence type="ECO:0000256" key="9">
    <source>
        <dbReference type="SAM" id="SignalP"/>
    </source>
</evidence>
<evidence type="ECO:0000313" key="13">
    <source>
        <dbReference type="Proteomes" id="UP000825886"/>
    </source>
</evidence>
<dbReference type="InterPro" id="IPR007863">
    <property type="entry name" value="Peptidase_M16_C"/>
</dbReference>
<keyword evidence="9" id="KW-0732">Signal</keyword>
<dbReference type="Proteomes" id="UP000825886">
    <property type="component" value="Chromosome"/>
</dbReference>
<comment type="similarity">
    <text evidence="2 8">Belongs to the peptidase M16 family.</text>
</comment>
<comment type="cofactor">
    <cofactor evidence="1">
        <name>Zn(2+)</name>
        <dbReference type="ChEBI" id="CHEBI:29105"/>
    </cofactor>
</comment>
<dbReference type="Pfam" id="PF05193">
    <property type="entry name" value="Peptidase_M16_C"/>
    <property type="match status" value="1"/>
</dbReference>
<dbReference type="PANTHER" id="PTHR43690">
    <property type="entry name" value="NARDILYSIN"/>
    <property type="match status" value="1"/>
</dbReference>
<reference evidence="12 13" key="1">
    <citation type="submission" date="2021-08" db="EMBL/GenBank/DDBJ databases">
        <title>Culture and genomic analysis of Symbiopectobacterium purcellii sp. nov. gen. nov., isolated from the leafhopper Empoasca decipiens.</title>
        <authorList>
            <person name="Nadal-Jimenez P."/>
            <person name="Siozios S."/>
            <person name="Halliday N."/>
            <person name="Camara M."/>
            <person name="Hurst G.D.D."/>
        </authorList>
    </citation>
    <scope>NUCLEOTIDE SEQUENCE [LARGE SCALE GENOMIC DNA]</scope>
    <source>
        <strain evidence="12 13">SyEd1</strain>
    </source>
</reference>
<keyword evidence="6" id="KW-0862">Zinc</keyword>
<evidence type="ECO:0000256" key="2">
    <source>
        <dbReference type="ARBA" id="ARBA00007261"/>
    </source>
</evidence>
<dbReference type="EMBL" id="CP081864">
    <property type="protein sequence ID" value="QZN96661.1"/>
    <property type="molecule type" value="Genomic_DNA"/>
</dbReference>
<sequence>MKNTVSYWLAGAIFFSAALSAAEIKSPLPHITTGTLPNGLHYTLVPLEGQKQRVDIRLAVEAGSVDESETQSGVAHMVEHMVFRASEAYPSGVANMLHQKGWIRAQHYNAMTNYERTPYMMSPPAGKRDLPLAALSQMVGHASLLQSDLDDERKIILEEWRGKLGVAERMNQQRVQAIRQGSRYPVRPVIGTQATINTMPATQLQDFYQRWYHPANMRLMVIGDIVPQEVVAEIARQFGSLPAVSLPARHYYEPQLKKQLNVVRLQDSESGASQIAFVFRLNDPQSKKIGLEGMRHRLLDQLASNALQRQLRRQSEHLPDSVNSLVVRKSDIGKTTVAVGFFADVIPGEHQAALPVLLQEIERVKRYPLSERDIVELKNDIRQAANRMADNVESREFADWVQQLSVGWLQSKPYVSAQQIGRDALTLLPTITPQEVNQHLQRWLSASDTLVQFSVPGNAPFTLPTVTAITTELQKARAVNLAPAPLPLAKVVPELPVVTATGKRTAVQHFPQQQVEQWQLANGDRVVYLRTPLARDKFYLSAYSNAGFMAKTLNPWQAQIASQIVAQSGPQGWRAENLRDWKQAQAVSFNVSQSADELQINGLSTLQQVQSLFQLYHAMNTQAGVDASVMKDSLASLMRQRANRSQSSGDLRQREVTRLRFGQSAYQEPDQAQLRGVTAPMLLTQWQRTVSVPVTYYLMANQPAETFLPLVERYLASLPRATQPAITPHLALAGTRESTVALNIEPRSDVRAWSYTEQPWTPQAAVQVSIARNLANKYLKNSLRDEALGIYRMRLDSELADKAQRIETEISFTASPERGHELWQRAEQVLANLPQRITADDIEQQRQQFIRAEQGRGNDFTTQQRRLILSDRHYGDPRYLSDVANLAQAVTLEGVRGMASKLLNPANRVLLLSLPREGAETADSAADGDVTL</sequence>
<keyword evidence="5" id="KW-0378">Hydrolase</keyword>
<dbReference type="SUPFAM" id="SSF63411">
    <property type="entry name" value="LuxS/MPP-like metallohydrolase"/>
    <property type="match status" value="4"/>
</dbReference>
<evidence type="ECO:0000259" key="11">
    <source>
        <dbReference type="Pfam" id="PF05193"/>
    </source>
</evidence>
<name>A0ABX9AQM4_9ENTR</name>
<evidence type="ECO:0000256" key="6">
    <source>
        <dbReference type="ARBA" id="ARBA00022833"/>
    </source>
</evidence>
<feature type="chain" id="PRO_5046484839" evidence="9">
    <location>
        <begin position="22"/>
        <end position="932"/>
    </location>
</feature>
<proteinExistence type="inferred from homology"/>
<evidence type="ECO:0000313" key="12">
    <source>
        <dbReference type="EMBL" id="QZN96661.1"/>
    </source>
</evidence>
<protein>
    <submittedName>
        <fullName evidence="12">Insulinase family protein</fullName>
    </submittedName>
</protein>
<keyword evidence="4" id="KW-0479">Metal-binding</keyword>
<feature type="domain" description="Peptidase M16 C-terminal" evidence="11">
    <location>
        <begin position="201"/>
        <end position="379"/>
    </location>
</feature>
<organism evidence="12 13">
    <name type="scientific">Symbiopectobacterium purcellii</name>
    <dbReference type="NCBI Taxonomy" id="2871826"/>
    <lineage>
        <taxon>Bacteria</taxon>
        <taxon>Pseudomonadati</taxon>
        <taxon>Pseudomonadota</taxon>
        <taxon>Gammaproteobacteria</taxon>
        <taxon>Enterobacterales</taxon>
        <taxon>Enterobacteriaceae</taxon>
    </lineage>
</organism>
<dbReference type="PANTHER" id="PTHR43690:SF17">
    <property type="entry name" value="PROTEIN YHJJ"/>
    <property type="match status" value="1"/>
</dbReference>
<evidence type="ECO:0000256" key="8">
    <source>
        <dbReference type="RuleBase" id="RU004447"/>
    </source>
</evidence>
<evidence type="ECO:0000256" key="1">
    <source>
        <dbReference type="ARBA" id="ARBA00001947"/>
    </source>
</evidence>
<dbReference type="InterPro" id="IPR011765">
    <property type="entry name" value="Pept_M16_N"/>
</dbReference>
<feature type="domain" description="Peptidase M16 N-terminal" evidence="10">
    <location>
        <begin position="50"/>
        <end position="160"/>
    </location>
</feature>
<evidence type="ECO:0000259" key="10">
    <source>
        <dbReference type="Pfam" id="PF00675"/>
    </source>
</evidence>
<dbReference type="Gene3D" id="3.30.830.10">
    <property type="entry name" value="Metalloenzyme, LuxS/M16 peptidase-like"/>
    <property type="match status" value="4"/>
</dbReference>
<dbReference type="RefSeq" id="WP_222159688.1">
    <property type="nucleotide sequence ID" value="NZ_CP081864.1"/>
</dbReference>
<accession>A0ABX9AQM4</accession>
<dbReference type="InterPro" id="IPR001431">
    <property type="entry name" value="Pept_M16_Zn_BS"/>
</dbReference>
<evidence type="ECO:0000256" key="5">
    <source>
        <dbReference type="ARBA" id="ARBA00022801"/>
    </source>
</evidence>
<evidence type="ECO:0000256" key="7">
    <source>
        <dbReference type="ARBA" id="ARBA00023049"/>
    </source>
</evidence>
<dbReference type="PROSITE" id="PS00143">
    <property type="entry name" value="INSULINASE"/>
    <property type="match status" value="1"/>
</dbReference>
<dbReference type="InterPro" id="IPR011249">
    <property type="entry name" value="Metalloenz_LuxS/M16"/>
</dbReference>
<feature type="signal peptide" evidence="9">
    <location>
        <begin position="1"/>
        <end position="21"/>
    </location>
</feature>
<keyword evidence="3" id="KW-0645">Protease</keyword>
<dbReference type="Pfam" id="PF00675">
    <property type="entry name" value="Peptidase_M16"/>
    <property type="match status" value="1"/>
</dbReference>
<keyword evidence="13" id="KW-1185">Reference proteome</keyword>
<evidence type="ECO:0000256" key="3">
    <source>
        <dbReference type="ARBA" id="ARBA00022670"/>
    </source>
</evidence>
<keyword evidence="7" id="KW-0482">Metalloprotease</keyword>
<dbReference type="InterPro" id="IPR050626">
    <property type="entry name" value="Peptidase_M16"/>
</dbReference>
<evidence type="ECO:0000256" key="4">
    <source>
        <dbReference type="ARBA" id="ARBA00022723"/>
    </source>
</evidence>